<dbReference type="OrthoDB" id="9805360at2"/>
<evidence type="ECO:0000313" key="2">
    <source>
        <dbReference type="EMBL" id="PMC57779.1"/>
    </source>
</evidence>
<accession>A0A1G8KKG1</accession>
<feature type="domain" description="MIP18 family-like" evidence="1">
    <location>
        <begin position="16"/>
        <end position="88"/>
    </location>
</feature>
<comment type="caution">
    <text evidence="2">The sequence shown here is derived from an EMBL/GenBank/DDBJ whole genome shotgun (WGS) entry which is preliminary data.</text>
</comment>
<dbReference type="InterPro" id="IPR002744">
    <property type="entry name" value="MIP18-like"/>
</dbReference>
<protein>
    <submittedName>
        <fullName evidence="2">Metal-sulfur cluster assembly factor</fullName>
    </submittedName>
</protein>
<dbReference type="RefSeq" id="WP_092084749.1">
    <property type="nucleotide sequence ID" value="NZ_FNEL01000012.1"/>
</dbReference>
<gene>
    <name evidence="2" type="ORF">CJ205_07850</name>
</gene>
<dbReference type="PANTHER" id="PTHR42831">
    <property type="entry name" value="FE-S PROTEIN MATURATION AUXILIARY FACTOR YITW"/>
    <property type="match status" value="1"/>
</dbReference>
<evidence type="ECO:0000259" key="1">
    <source>
        <dbReference type="Pfam" id="PF01883"/>
    </source>
</evidence>
<name>A0A1G8KKG1_9LACT</name>
<keyword evidence="3" id="KW-1185">Reference proteome</keyword>
<dbReference type="Proteomes" id="UP000235682">
    <property type="component" value="Unassembled WGS sequence"/>
</dbReference>
<sequence>MDFLEDDDRQFSELEKQVYIALQAVVDPELGIDVVNLGLIYDVQIDDKGHCDIDLTLTTIACPLAGVIQENVRQEALSVEGVNSCEVEFVWYPPWSPDMMSRYARIALGIR</sequence>
<dbReference type="EMBL" id="PNHE01000047">
    <property type="protein sequence ID" value="PMC57779.1"/>
    <property type="molecule type" value="Genomic_DNA"/>
</dbReference>
<dbReference type="Pfam" id="PF01883">
    <property type="entry name" value="FeS_assembly_P"/>
    <property type="match status" value="1"/>
</dbReference>
<proteinExistence type="predicted"/>
<dbReference type="AlphaFoldDB" id="A0A1G8KKG1"/>
<evidence type="ECO:0000313" key="3">
    <source>
        <dbReference type="Proteomes" id="UP000235682"/>
    </source>
</evidence>
<organism evidence="2 3">
    <name type="scientific">Dolosicoccus paucivorans</name>
    <dbReference type="NCBI Taxonomy" id="84521"/>
    <lineage>
        <taxon>Bacteria</taxon>
        <taxon>Bacillati</taxon>
        <taxon>Bacillota</taxon>
        <taxon>Bacilli</taxon>
        <taxon>Lactobacillales</taxon>
        <taxon>Aerococcaceae</taxon>
        <taxon>Dolosicoccus</taxon>
    </lineage>
</organism>
<dbReference type="InterPro" id="IPR034904">
    <property type="entry name" value="FSCA_dom_sf"/>
</dbReference>
<dbReference type="Gene3D" id="3.30.300.130">
    <property type="entry name" value="Fe-S cluster assembly (FSCA)"/>
    <property type="match status" value="1"/>
</dbReference>
<dbReference type="STRING" id="84521.SAMN04487994_10124"/>
<dbReference type="SUPFAM" id="SSF117916">
    <property type="entry name" value="Fe-S cluster assembly (FSCA) domain-like"/>
    <property type="match status" value="1"/>
</dbReference>
<reference evidence="2 3" key="1">
    <citation type="submission" date="2017-09" db="EMBL/GenBank/DDBJ databases">
        <title>Bacterial strain isolated from the female urinary microbiota.</title>
        <authorList>
            <person name="Thomas-White K."/>
            <person name="Kumar N."/>
            <person name="Forster S."/>
            <person name="Putonti C."/>
            <person name="Lawley T."/>
            <person name="Wolfe A.J."/>
        </authorList>
    </citation>
    <scope>NUCLEOTIDE SEQUENCE [LARGE SCALE GENOMIC DNA]</scope>
    <source>
        <strain evidence="2 3">UMB0852</strain>
    </source>
</reference>
<dbReference type="PANTHER" id="PTHR42831:SF1">
    <property type="entry name" value="FE-S PROTEIN MATURATION AUXILIARY FACTOR YITW"/>
    <property type="match status" value="1"/>
</dbReference>
<dbReference type="InterPro" id="IPR052339">
    <property type="entry name" value="Fe-S_Maturation_MIP18"/>
</dbReference>